<dbReference type="Pfam" id="PF00078">
    <property type="entry name" value="RVT_1"/>
    <property type="match status" value="1"/>
</dbReference>
<protein>
    <recommendedName>
        <fullName evidence="2">Reverse transcriptase domain-containing protein</fullName>
    </recommendedName>
</protein>
<gene>
    <name evidence="3" type="ORF">FSB_LOCUS16581</name>
</gene>
<dbReference type="PANTHER" id="PTHR33116">
    <property type="entry name" value="REVERSE TRANSCRIPTASE ZINC-BINDING DOMAIN-CONTAINING PROTEIN-RELATED-RELATED"/>
    <property type="match status" value="1"/>
</dbReference>
<name>A0A2N9FP21_FAGSY</name>
<feature type="chain" id="PRO_5014886541" description="Reverse transcriptase domain-containing protein" evidence="1">
    <location>
        <begin position="21"/>
        <end position="514"/>
    </location>
</feature>
<dbReference type="InterPro" id="IPR043502">
    <property type="entry name" value="DNA/RNA_pol_sf"/>
</dbReference>
<feature type="signal peptide" evidence="1">
    <location>
        <begin position="1"/>
        <end position="20"/>
    </location>
</feature>
<dbReference type="InterPro" id="IPR026960">
    <property type="entry name" value="RVT-Znf"/>
</dbReference>
<dbReference type="Pfam" id="PF13966">
    <property type="entry name" value="zf-RVT"/>
    <property type="match status" value="1"/>
</dbReference>
<dbReference type="EMBL" id="OIVN01001013">
    <property type="protein sequence ID" value="SPC88699.1"/>
    <property type="molecule type" value="Genomic_DNA"/>
</dbReference>
<reference evidence="3" key="1">
    <citation type="submission" date="2018-02" db="EMBL/GenBank/DDBJ databases">
        <authorList>
            <person name="Cohen D.B."/>
            <person name="Kent A.D."/>
        </authorList>
    </citation>
    <scope>NUCLEOTIDE SEQUENCE</scope>
</reference>
<sequence>MEALDLFLCIFCSVLHLGNGSPCGFFPSSRGIRQGDPLSPMLFVIVMEAFSRLIVKANGAGMLSGFSVGSIDSDPLEVSHLLFADDTLIFCEVDPDHLFHLCSVLIWFEATSGLRINLGKLELVAVGEVLDIEELADILGCKTSKLPMKYLGLPLGAKFKTKDIWNPIVEKMERRLAGWKRIYLSKGAPILMEVWPLRTPEGSMKRCLGSGCGGSEWKGMPSRGRWAKFSKLVTFEVGDGSLIHFWDDVWCGEEPLKLAYPELYRIACIKNGQVADYVQYRGQDVHWEVNFTRLAQDWELESISSFLELLYSVKIQSTEKDKMCWKPAQSKGFQVKSFYTHLSFPGLGLFPWKGIWKTKVPPRVAFFAWTAALGKILTADNLRRCGIPVVSWCCMCKADGETIDHILLHCPYAKELWDMVFGLFGIQWVMPKRVIDLFYCWIGSVGRNSVIWKAIPHCIMWCLWRERNARTFEDCELSVIELKLHFYRSLLDWMSATGLFRLSNMLDLIDYCSF</sequence>
<dbReference type="AlphaFoldDB" id="A0A2N9FP21"/>
<dbReference type="SUPFAM" id="SSF56672">
    <property type="entry name" value="DNA/RNA polymerases"/>
    <property type="match status" value="1"/>
</dbReference>
<dbReference type="PANTHER" id="PTHR33116:SF78">
    <property type="entry name" value="OS12G0587133 PROTEIN"/>
    <property type="match status" value="1"/>
</dbReference>
<proteinExistence type="predicted"/>
<evidence type="ECO:0000256" key="1">
    <source>
        <dbReference type="SAM" id="SignalP"/>
    </source>
</evidence>
<evidence type="ECO:0000313" key="3">
    <source>
        <dbReference type="EMBL" id="SPC88699.1"/>
    </source>
</evidence>
<organism evidence="3">
    <name type="scientific">Fagus sylvatica</name>
    <name type="common">Beechnut</name>
    <dbReference type="NCBI Taxonomy" id="28930"/>
    <lineage>
        <taxon>Eukaryota</taxon>
        <taxon>Viridiplantae</taxon>
        <taxon>Streptophyta</taxon>
        <taxon>Embryophyta</taxon>
        <taxon>Tracheophyta</taxon>
        <taxon>Spermatophyta</taxon>
        <taxon>Magnoliopsida</taxon>
        <taxon>eudicotyledons</taxon>
        <taxon>Gunneridae</taxon>
        <taxon>Pentapetalae</taxon>
        <taxon>rosids</taxon>
        <taxon>fabids</taxon>
        <taxon>Fagales</taxon>
        <taxon>Fagaceae</taxon>
        <taxon>Fagus</taxon>
    </lineage>
</organism>
<dbReference type="PROSITE" id="PS50878">
    <property type="entry name" value="RT_POL"/>
    <property type="match status" value="1"/>
</dbReference>
<feature type="domain" description="Reverse transcriptase" evidence="2">
    <location>
        <begin position="1"/>
        <end position="155"/>
    </location>
</feature>
<keyword evidence="1" id="KW-0732">Signal</keyword>
<dbReference type="InterPro" id="IPR000477">
    <property type="entry name" value="RT_dom"/>
</dbReference>
<evidence type="ECO:0000259" key="2">
    <source>
        <dbReference type="PROSITE" id="PS50878"/>
    </source>
</evidence>
<accession>A0A2N9FP21</accession>